<evidence type="ECO:0000256" key="2">
    <source>
        <dbReference type="ARBA" id="ARBA00022741"/>
    </source>
</evidence>
<sequence length="444" mass="50262">MSFDGGRILEEAGASTFGQDAISSITDQILIPLKLNNTDVQASEGNQESIKINPTIAEQDRRPDRGTDPFMPHSLYTSSQFSGTRPHMASIQQFIPSSVPSRINEGATPKTGLIKRYTDEHTPIPSPGNDNFDHKRKNLTKPIIECNKWFDATITADVPLKVLSVCSDNSYVHDPSVINILLIGRSQVGKSTLIEALRDPNFSAMRTGISQTREPSYKQLTITSEDGKDYTLNIIDTPGLQEVRQDPDETRTDEQLLTLFRNVFSSGKIRGLNVIAFVSVIGRTHQNDIETFKSLIDFFGERFKAISTLILTHCDKVSLDRLQILIKDIEAHPKCSDIVNYCTLGIYRHGTLDIDDLETYDEEMQERIRKSTLERLEPMRTELTKFFLSRSNNYVKITESDFERFKKLTKHKKVSNEMNVHGSSSNQQFVMKGKFPFEMNCVLL</sequence>
<accession>A0A815KA66</accession>
<evidence type="ECO:0000259" key="3">
    <source>
        <dbReference type="Pfam" id="PF04548"/>
    </source>
</evidence>
<dbReference type="AlphaFoldDB" id="A0A815KA66"/>
<evidence type="ECO:0000313" key="4">
    <source>
        <dbReference type="EMBL" id="CAF1392965.1"/>
    </source>
</evidence>
<evidence type="ECO:0000256" key="1">
    <source>
        <dbReference type="ARBA" id="ARBA00008535"/>
    </source>
</evidence>
<dbReference type="CDD" id="cd00882">
    <property type="entry name" value="Ras_like_GTPase"/>
    <property type="match status" value="1"/>
</dbReference>
<comment type="similarity">
    <text evidence="1">Belongs to the TRAFAC class TrmE-Era-EngA-EngB-Septin-like GTPase superfamily. AIG1/Toc34/Toc159-like paraseptin GTPase family. IAN subfamily.</text>
</comment>
<proteinExistence type="inferred from homology"/>
<reference evidence="4" key="1">
    <citation type="submission" date="2021-02" db="EMBL/GenBank/DDBJ databases">
        <authorList>
            <person name="Nowell W R."/>
        </authorList>
    </citation>
    <scope>NUCLEOTIDE SEQUENCE</scope>
</reference>
<dbReference type="Gene3D" id="3.40.50.300">
    <property type="entry name" value="P-loop containing nucleotide triphosphate hydrolases"/>
    <property type="match status" value="1"/>
</dbReference>
<dbReference type="EMBL" id="CAJNOR010003239">
    <property type="protein sequence ID" value="CAF1392965.1"/>
    <property type="molecule type" value="Genomic_DNA"/>
</dbReference>
<evidence type="ECO:0000313" key="5">
    <source>
        <dbReference type="Proteomes" id="UP000663828"/>
    </source>
</evidence>
<dbReference type="InterPro" id="IPR006703">
    <property type="entry name" value="G_AIG1"/>
</dbReference>
<dbReference type="SUPFAM" id="SSF52540">
    <property type="entry name" value="P-loop containing nucleoside triphosphate hydrolases"/>
    <property type="match status" value="1"/>
</dbReference>
<keyword evidence="2" id="KW-0547">Nucleotide-binding</keyword>
<name>A0A815KA66_ADIRI</name>
<dbReference type="Proteomes" id="UP000663828">
    <property type="component" value="Unassembled WGS sequence"/>
</dbReference>
<dbReference type="GO" id="GO:0005525">
    <property type="term" value="F:GTP binding"/>
    <property type="evidence" value="ECO:0007669"/>
    <property type="project" value="InterPro"/>
</dbReference>
<feature type="domain" description="AIG1-type G" evidence="3">
    <location>
        <begin position="179"/>
        <end position="328"/>
    </location>
</feature>
<dbReference type="Pfam" id="PF04548">
    <property type="entry name" value="AIG1"/>
    <property type="match status" value="1"/>
</dbReference>
<organism evidence="4 5">
    <name type="scientific">Adineta ricciae</name>
    <name type="common">Rotifer</name>
    <dbReference type="NCBI Taxonomy" id="249248"/>
    <lineage>
        <taxon>Eukaryota</taxon>
        <taxon>Metazoa</taxon>
        <taxon>Spiralia</taxon>
        <taxon>Gnathifera</taxon>
        <taxon>Rotifera</taxon>
        <taxon>Eurotatoria</taxon>
        <taxon>Bdelloidea</taxon>
        <taxon>Adinetida</taxon>
        <taxon>Adinetidae</taxon>
        <taxon>Adineta</taxon>
    </lineage>
</organism>
<gene>
    <name evidence="4" type="ORF">XAT740_LOCUS33707</name>
</gene>
<protein>
    <recommendedName>
        <fullName evidence="3">AIG1-type G domain-containing protein</fullName>
    </recommendedName>
</protein>
<dbReference type="InterPro" id="IPR027417">
    <property type="entry name" value="P-loop_NTPase"/>
</dbReference>
<keyword evidence="5" id="KW-1185">Reference proteome</keyword>
<comment type="caution">
    <text evidence="4">The sequence shown here is derived from an EMBL/GenBank/DDBJ whole genome shotgun (WGS) entry which is preliminary data.</text>
</comment>